<accession>A0A0X3Q0F4</accession>
<dbReference type="EMBL" id="GEEE01005977">
    <property type="protein sequence ID" value="JAP57248.1"/>
    <property type="molecule type" value="Transcribed_RNA"/>
</dbReference>
<dbReference type="AlphaFoldDB" id="A0A0X3Q0F4"/>
<gene>
    <name evidence="1" type="ORF">TR105557</name>
</gene>
<sequence length="195" mass="22303">MKSLPVAVFNEGPDVKSNHRNLCLLLLWELFMFFRLVGRVVSEFVLHSHQFLKVLLRFRLLSDLLVGEEDDKEDTTANSEEEDNNASDASAFLTGLLSCTPGTSADEEAECAQTKEDKQERLPFKQQHADVWAILERRMSVPQRCQKILRFTRVCVYVCSLKPRRGNAFLVVVLEEIAMLDANTPTYLLVLQRDN</sequence>
<name>A0A0X3Q0F4_SCHSO</name>
<protein>
    <submittedName>
        <fullName evidence="1">Uncharacterized protein</fullName>
    </submittedName>
</protein>
<organism evidence="1">
    <name type="scientific">Schistocephalus solidus</name>
    <name type="common">Tapeworm</name>
    <dbReference type="NCBI Taxonomy" id="70667"/>
    <lineage>
        <taxon>Eukaryota</taxon>
        <taxon>Metazoa</taxon>
        <taxon>Spiralia</taxon>
        <taxon>Lophotrochozoa</taxon>
        <taxon>Platyhelminthes</taxon>
        <taxon>Cestoda</taxon>
        <taxon>Eucestoda</taxon>
        <taxon>Diphyllobothriidea</taxon>
        <taxon>Diphyllobothriidae</taxon>
        <taxon>Schistocephalus</taxon>
    </lineage>
</organism>
<reference evidence="1" key="1">
    <citation type="submission" date="2016-01" db="EMBL/GenBank/DDBJ databases">
        <title>Reference transcriptome for the parasite Schistocephalus solidus: insights into the molecular evolution of parasitism.</title>
        <authorList>
            <person name="Hebert F.O."/>
            <person name="Grambauer S."/>
            <person name="Barber I."/>
            <person name="Landry C.R."/>
            <person name="Aubin-Horth N."/>
        </authorList>
    </citation>
    <scope>NUCLEOTIDE SEQUENCE</scope>
</reference>
<evidence type="ECO:0000313" key="1">
    <source>
        <dbReference type="EMBL" id="JAP57248.1"/>
    </source>
</evidence>
<proteinExistence type="predicted"/>